<dbReference type="SUPFAM" id="SSF51445">
    <property type="entry name" value="(Trans)glycosidases"/>
    <property type="match status" value="1"/>
</dbReference>
<evidence type="ECO:0000256" key="1">
    <source>
        <dbReference type="SAM" id="MobiDB-lite"/>
    </source>
</evidence>
<feature type="compositionally biased region" description="Low complexity" evidence="1">
    <location>
        <begin position="62"/>
        <end position="90"/>
    </location>
</feature>
<evidence type="ECO:0000313" key="2">
    <source>
        <dbReference type="EMBL" id="GAT54891.1"/>
    </source>
</evidence>
<sequence>MPILFLMSSLAHVLRQKPLAGLLPNDPHPKSRIARSTATSRPPLLAPPAANSSYSRRWRRQSLFSSPRSLSSSDWASSPTTRSRPTSSAAGLGPVAALPDVDTEDEPVQAEPYAWMKTMVREYNADGVHTNTVKQARNDFGRGFSDCGIVFTLGEILIDDTTYTVHAILDYSRHGVWERGGPLNGAIGMVPEGGALAALSAGDCCDEAAAGGLGQIHPRQPHLFCPLAEHVRDDLSMDARPANVALETLATSPDLARAVVPQTADLFLGVYAIRYQHPLLASLADYTFSKSLGNVVVSTVLVFGQYLWVGVGFVVSPDVLRYHHRVLPGLPSAILRMFLHPLHRTADGATNDASAV</sequence>
<keyword evidence="3" id="KW-1185">Reference proteome</keyword>
<dbReference type="Gene3D" id="3.20.20.80">
    <property type="entry name" value="Glycosidases"/>
    <property type="match status" value="1"/>
</dbReference>
<protein>
    <submittedName>
        <fullName evidence="2">Uncharacterized protein</fullName>
    </submittedName>
</protein>
<name>A0ABQ0LUX1_MYCCL</name>
<accession>A0ABQ0LUX1</accession>
<evidence type="ECO:0000313" key="3">
    <source>
        <dbReference type="Proteomes" id="UP000815677"/>
    </source>
</evidence>
<reference evidence="2" key="1">
    <citation type="submission" date="2014-09" db="EMBL/GenBank/DDBJ databases">
        <title>Genome sequence of the luminous mushroom Mycena chlorophos for searching fungal bioluminescence genes.</title>
        <authorList>
            <person name="Tanaka Y."/>
            <person name="Kasuga D."/>
            <person name="Oba Y."/>
            <person name="Hase S."/>
            <person name="Sato K."/>
            <person name="Oba Y."/>
            <person name="Sakakibara Y."/>
        </authorList>
    </citation>
    <scope>NUCLEOTIDE SEQUENCE</scope>
</reference>
<dbReference type="EMBL" id="DF848790">
    <property type="protein sequence ID" value="GAT54891.1"/>
    <property type="molecule type" value="Genomic_DNA"/>
</dbReference>
<gene>
    <name evidence="2" type="ORF">MCHLO_11711</name>
</gene>
<dbReference type="InterPro" id="IPR017853">
    <property type="entry name" value="GH"/>
</dbReference>
<feature type="region of interest" description="Disordered" evidence="1">
    <location>
        <begin position="21"/>
        <end position="107"/>
    </location>
</feature>
<dbReference type="Proteomes" id="UP000815677">
    <property type="component" value="Unassembled WGS sequence"/>
</dbReference>
<proteinExistence type="predicted"/>
<organism evidence="2 3">
    <name type="scientific">Mycena chlorophos</name>
    <name type="common">Agaric fungus</name>
    <name type="synonym">Agaricus chlorophos</name>
    <dbReference type="NCBI Taxonomy" id="658473"/>
    <lineage>
        <taxon>Eukaryota</taxon>
        <taxon>Fungi</taxon>
        <taxon>Dikarya</taxon>
        <taxon>Basidiomycota</taxon>
        <taxon>Agaricomycotina</taxon>
        <taxon>Agaricomycetes</taxon>
        <taxon>Agaricomycetidae</taxon>
        <taxon>Agaricales</taxon>
        <taxon>Marasmiineae</taxon>
        <taxon>Mycenaceae</taxon>
        <taxon>Mycena</taxon>
    </lineage>
</organism>